<feature type="non-terminal residue" evidence="1">
    <location>
        <position position="92"/>
    </location>
</feature>
<dbReference type="AlphaFoldDB" id="A0AAW0JV03"/>
<comment type="caution">
    <text evidence="1">The sequence shown here is derived from an EMBL/GenBank/DDBJ whole genome shotgun (WGS) entry which is preliminary data.</text>
</comment>
<dbReference type="Proteomes" id="UP001488838">
    <property type="component" value="Unassembled WGS sequence"/>
</dbReference>
<accession>A0AAW0JV03</accession>
<proteinExistence type="predicted"/>
<gene>
    <name evidence="1" type="ORF">U0070_018860</name>
</gene>
<keyword evidence="2" id="KW-1185">Reference proteome</keyword>
<protein>
    <submittedName>
        <fullName evidence="1">Uncharacterized protein</fullName>
    </submittedName>
</protein>
<sequence>MVRNSLLSLPGKFILCELSFPNLGKLLRFILLASKILSNCITYLLITTVIGYALLCGASSTIEELAALGDIPISQVNSTFFLEAEELNSLLW</sequence>
<reference evidence="1 2" key="1">
    <citation type="journal article" date="2023" name="bioRxiv">
        <title>Conserved and derived expression patterns and positive selection on dental genes reveal complex evolutionary context of ever-growing rodent molars.</title>
        <authorList>
            <person name="Calamari Z.T."/>
            <person name="Song A."/>
            <person name="Cohen E."/>
            <person name="Akter M."/>
            <person name="Roy R.D."/>
            <person name="Hallikas O."/>
            <person name="Christensen M.M."/>
            <person name="Li P."/>
            <person name="Marangoni P."/>
            <person name="Jernvall J."/>
            <person name="Klein O.D."/>
        </authorList>
    </citation>
    <scope>NUCLEOTIDE SEQUENCE [LARGE SCALE GENOMIC DNA]</scope>
    <source>
        <strain evidence="1">V071</strain>
    </source>
</reference>
<organism evidence="1 2">
    <name type="scientific">Myodes glareolus</name>
    <name type="common">Bank vole</name>
    <name type="synonym">Clethrionomys glareolus</name>
    <dbReference type="NCBI Taxonomy" id="447135"/>
    <lineage>
        <taxon>Eukaryota</taxon>
        <taxon>Metazoa</taxon>
        <taxon>Chordata</taxon>
        <taxon>Craniata</taxon>
        <taxon>Vertebrata</taxon>
        <taxon>Euteleostomi</taxon>
        <taxon>Mammalia</taxon>
        <taxon>Eutheria</taxon>
        <taxon>Euarchontoglires</taxon>
        <taxon>Glires</taxon>
        <taxon>Rodentia</taxon>
        <taxon>Myomorpha</taxon>
        <taxon>Muroidea</taxon>
        <taxon>Cricetidae</taxon>
        <taxon>Arvicolinae</taxon>
        <taxon>Myodes</taxon>
    </lineage>
</organism>
<evidence type="ECO:0000313" key="2">
    <source>
        <dbReference type="Proteomes" id="UP001488838"/>
    </source>
</evidence>
<name>A0AAW0JV03_MYOGA</name>
<dbReference type="EMBL" id="JBBHLL010000018">
    <property type="protein sequence ID" value="KAK7830352.1"/>
    <property type="molecule type" value="Genomic_DNA"/>
</dbReference>
<evidence type="ECO:0000313" key="1">
    <source>
        <dbReference type="EMBL" id="KAK7830352.1"/>
    </source>
</evidence>